<keyword evidence="5" id="KW-1185">Reference proteome</keyword>
<accession>A0A4Z0C3Z7</accession>
<evidence type="ECO:0000259" key="3">
    <source>
        <dbReference type="Pfam" id="PF19305"/>
    </source>
</evidence>
<dbReference type="GO" id="GO:0016829">
    <property type="term" value="F:lyase activity"/>
    <property type="evidence" value="ECO:0007669"/>
    <property type="project" value="InterPro"/>
</dbReference>
<dbReference type="Gene3D" id="1.10.4100.10">
    <property type="entry name" value="2-methylcitrate dehydratase PrpD"/>
    <property type="match status" value="1"/>
</dbReference>
<dbReference type="AlphaFoldDB" id="A0A4Z0C3Z7"/>
<dbReference type="InterPro" id="IPR042188">
    <property type="entry name" value="MmgE/PrpD_sf_2"/>
</dbReference>
<dbReference type="SUPFAM" id="SSF103378">
    <property type="entry name" value="2-methylcitrate dehydratase PrpD"/>
    <property type="match status" value="1"/>
</dbReference>
<feature type="domain" description="MmgE/PrpD C-terminal" evidence="3">
    <location>
        <begin position="267"/>
        <end position="437"/>
    </location>
</feature>
<dbReference type="InterPro" id="IPR045337">
    <property type="entry name" value="MmgE_PrpD_C"/>
</dbReference>
<dbReference type="Proteomes" id="UP000298180">
    <property type="component" value="Unassembled WGS sequence"/>
</dbReference>
<dbReference type="PANTHER" id="PTHR16943">
    <property type="entry name" value="2-METHYLCITRATE DEHYDRATASE-RELATED"/>
    <property type="match status" value="1"/>
</dbReference>
<proteinExistence type="inferred from homology"/>
<name>A0A4Z0C3Z7_9BURK</name>
<dbReference type="PANTHER" id="PTHR16943:SF8">
    <property type="entry name" value="2-METHYLCITRATE DEHYDRATASE"/>
    <property type="match status" value="1"/>
</dbReference>
<dbReference type="InterPro" id="IPR045336">
    <property type="entry name" value="MmgE_PrpD_N"/>
</dbReference>
<dbReference type="InterPro" id="IPR042183">
    <property type="entry name" value="MmgE/PrpD_sf_1"/>
</dbReference>
<dbReference type="RefSeq" id="WP_135261656.1">
    <property type="nucleotide sequence ID" value="NZ_SMLM01000001.1"/>
</dbReference>
<feature type="domain" description="MmgE/PrpD N-terminal" evidence="2">
    <location>
        <begin position="6"/>
        <end position="247"/>
    </location>
</feature>
<dbReference type="Gene3D" id="3.30.1330.120">
    <property type="entry name" value="2-methylcitrate dehydratase PrpD"/>
    <property type="match status" value="1"/>
</dbReference>
<evidence type="ECO:0000256" key="1">
    <source>
        <dbReference type="ARBA" id="ARBA00006174"/>
    </source>
</evidence>
<dbReference type="InterPro" id="IPR005656">
    <property type="entry name" value="MmgE_PrpD"/>
</dbReference>
<protein>
    <submittedName>
        <fullName evidence="4">MmgE/PrpD family protein</fullName>
    </submittedName>
</protein>
<evidence type="ECO:0000313" key="5">
    <source>
        <dbReference type="Proteomes" id="UP000298180"/>
    </source>
</evidence>
<evidence type="ECO:0000313" key="4">
    <source>
        <dbReference type="EMBL" id="TFZ05574.1"/>
    </source>
</evidence>
<dbReference type="InterPro" id="IPR036148">
    <property type="entry name" value="MmgE/PrpD_sf"/>
</dbReference>
<comment type="similarity">
    <text evidence="1">Belongs to the PrpD family.</text>
</comment>
<dbReference type="OrthoDB" id="9791416at2"/>
<organism evidence="4 5">
    <name type="scientific">Ramlibacter henchirensis</name>
    <dbReference type="NCBI Taxonomy" id="204072"/>
    <lineage>
        <taxon>Bacteria</taxon>
        <taxon>Pseudomonadati</taxon>
        <taxon>Pseudomonadota</taxon>
        <taxon>Betaproteobacteria</taxon>
        <taxon>Burkholderiales</taxon>
        <taxon>Comamonadaceae</taxon>
        <taxon>Ramlibacter</taxon>
    </lineage>
</organism>
<dbReference type="EMBL" id="SMLM01000001">
    <property type="protein sequence ID" value="TFZ05574.1"/>
    <property type="molecule type" value="Genomic_DNA"/>
</dbReference>
<dbReference type="Pfam" id="PF03972">
    <property type="entry name" value="MmgE_PrpD_N"/>
    <property type="match status" value="1"/>
</dbReference>
<gene>
    <name evidence="4" type="ORF">EZ313_02585</name>
</gene>
<sequence>MNPSAELAAFAAGLRFEHIPAAVVRKTEDLLVDWFASAVAGKGARPVESIVRFAAAMGAGEGASEVIVTRGRSSPYLAAMANAAASHFAEQDDVHNGSVFHPATVVFPAAVAAAQALGASGAQLLAAGVAGYEVGIRVGEFLGRSHYKVFHTTGTAGTLAAAAAVGNLLGLDAQQMRHAFGSAGTQSAGLWEFLRTAADSKQLHTAHAAAAGLMSAWLAKDGFTGADRILDGPQGMAAGMSSDADPARLTDGLGARWATAETSFKYHASCRHTHPAADALAHVLREYRLQPQDIARVVTHVHQGAIDVLGPVTDPVTVHQSKFSMGTVLALVARFGHAGLPEFERHFRDPDTVTLRDKVQMALDREVDAAYPRRWIGKVTVHTVDGGTLQGRVDEPKGDPGNTLNRDELTAKALQLASFSGGASDEEMRSAVERLWHVAAWPRVGRLL</sequence>
<comment type="caution">
    <text evidence="4">The sequence shown here is derived from an EMBL/GenBank/DDBJ whole genome shotgun (WGS) entry which is preliminary data.</text>
</comment>
<evidence type="ECO:0000259" key="2">
    <source>
        <dbReference type="Pfam" id="PF03972"/>
    </source>
</evidence>
<reference evidence="4 5" key="1">
    <citation type="submission" date="2019-03" db="EMBL/GenBank/DDBJ databases">
        <title>Ramlibacter henchirensis DSM 14656, whole genome shotgun sequence.</title>
        <authorList>
            <person name="Zhang X."/>
            <person name="Feng G."/>
            <person name="Zhu H."/>
        </authorList>
    </citation>
    <scope>NUCLEOTIDE SEQUENCE [LARGE SCALE GENOMIC DNA]</scope>
    <source>
        <strain evidence="4 5">DSM 14656</strain>
    </source>
</reference>
<dbReference type="Pfam" id="PF19305">
    <property type="entry name" value="MmgE_PrpD_C"/>
    <property type="match status" value="1"/>
</dbReference>